<name>A0A1L3ZRF1_9SPHN</name>
<dbReference type="KEGG" id="sphj:BSL82_01870"/>
<dbReference type="InterPro" id="IPR051331">
    <property type="entry name" value="Chorismate_mutase-related"/>
</dbReference>
<sequence length="105" mass="11792">MTNLLMPPEKCQSMAEIRAAIDALDHDIVTLLSERMRYIDAAARVKQERDTVRDEQRKAEVIAHAVEAAGQMGLPTDLASALYEQIVEYSIAHELKVFDARQPRG</sequence>
<dbReference type="Pfam" id="PF01817">
    <property type="entry name" value="CM_2"/>
    <property type="match status" value="1"/>
</dbReference>
<proteinExistence type="predicted"/>
<evidence type="ECO:0000256" key="3">
    <source>
        <dbReference type="PIRSR" id="PIRSR029775-1"/>
    </source>
</evidence>
<dbReference type="Proteomes" id="UP000182063">
    <property type="component" value="Chromosome"/>
</dbReference>
<keyword evidence="6" id="KW-1185">Reference proteome</keyword>
<dbReference type="GO" id="GO:0004106">
    <property type="term" value="F:chorismate mutase activity"/>
    <property type="evidence" value="ECO:0007669"/>
    <property type="project" value="UniProtKB-EC"/>
</dbReference>
<feature type="domain" description="Chorismate mutase" evidence="4">
    <location>
        <begin position="8"/>
        <end position="98"/>
    </location>
</feature>
<dbReference type="STRING" id="1921510.BSL82_01870"/>
<dbReference type="PANTHER" id="PTHR38041">
    <property type="entry name" value="CHORISMATE MUTASE"/>
    <property type="match status" value="1"/>
</dbReference>
<dbReference type="GO" id="GO:0046417">
    <property type="term" value="P:chorismate metabolic process"/>
    <property type="evidence" value="ECO:0007669"/>
    <property type="project" value="InterPro"/>
</dbReference>
<feature type="binding site" evidence="3">
    <location>
        <position position="35"/>
    </location>
    <ligand>
        <name>substrate</name>
    </ligand>
</feature>
<dbReference type="EMBL" id="CP018221">
    <property type="protein sequence ID" value="API58203.1"/>
    <property type="molecule type" value="Genomic_DNA"/>
</dbReference>
<dbReference type="GO" id="GO:0009697">
    <property type="term" value="P:salicylic acid biosynthetic process"/>
    <property type="evidence" value="ECO:0007669"/>
    <property type="project" value="InterPro"/>
</dbReference>
<accession>A0A1L3ZRF1</accession>
<gene>
    <name evidence="5" type="ORF">BSL82_01870</name>
</gene>
<reference evidence="6" key="1">
    <citation type="submission" date="2016-11" db="EMBL/GenBank/DDBJ databases">
        <title>Complete Genome Sequence of alachlor-degrading Sphingomonas sp. strain JJ-A5.</title>
        <authorList>
            <person name="Lee H."/>
            <person name="Ka J.-O."/>
        </authorList>
    </citation>
    <scope>NUCLEOTIDE SEQUENCE [LARGE SCALE GENOMIC DNA]</scope>
    <source>
        <strain evidence="6">JJ-A5</strain>
    </source>
</reference>
<dbReference type="PIRSF" id="PIRSF029775">
    <property type="entry name" value="Isochor_pyr_lyas"/>
    <property type="match status" value="1"/>
</dbReference>
<evidence type="ECO:0000259" key="4">
    <source>
        <dbReference type="PROSITE" id="PS51168"/>
    </source>
</evidence>
<dbReference type="InterPro" id="IPR036263">
    <property type="entry name" value="Chorismate_II_sf"/>
</dbReference>
<protein>
    <recommendedName>
        <fullName evidence="1">chorismate mutase</fullName>
        <ecNumber evidence="1">5.4.99.5</ecNumber>
    </recommendedName>
</protein>
<dbReference type="GO" id="GO:0016835">
    <property type="term" value="F:carbon-oxygen lyase activity"/>
    <property type="evidence" value="ECO:0007669"/>
    <property type="project" value="InterPro"/>
</dbReference>
<dbReference type="InterPro" id="IPR036979">
    <property type="entry name" value="CM_dom_sf"/>
</dbReference>
<dbReference type="OrthoDB" id="514491at2"/>
<evidence type="ECO:0000256" key="1">
    <source>
        <dbReference type="ARBA" id="ARBA00012404"/>
    </source>
</evidence>
<organism evidence="5 6">
    <name type="scientific">Tardibacter chloracetimidivorans</name>
    <dbReference type="NCBI Taxonomy" id="1921510"/>
    <lineage>
        <taxon>Bacteria</taxon>
        <taxon>Pseudomonadati</taxon>
        <taxon>Pseudomonadota</taxon>
        <taxon>Alphaproteobacteria</taxon>
        <taxon>Sphingomonadales</taxon>
        <taxon>Sphingomonadaceae</taxon>
        <taxon>Tardibacter</taxon>
    </lineage>
</organism>
<feature type="binding site" evidence="3">
    <location>
        <position position="18"/>
    </location>
    <ligand>
        <name>substrate</name>
    </ligand>
</feature>
<dbReference type="Gene3D" id="1.20.59.10">
    <property type="entry name" value="Chorismate mutase"/>
    <property type="match status" value="1"/>
</dbReference>
<dbReference type="AlphaFoldDB" id="A0A1L3ZRF1"/>
<evidence type="ECO:0000256" key="2">
    <source>
        <dbReference type="ARBA" id="ARBA00023235"/>
    </source>
</evidence>
<evidence type="ECO:0000313" key="6">
    <source>
        <dbReference type="Proteomes" id="UP000182063"/>
    </source>
</evidence>
<keyword evidence="2" id="KW-0413">Isomerase</keyword>
<feature type="binding site" evidence="3">
    <location>
        <position position="46"/>
    </location>
    <ligand>
        <name>substrate</name>
    </ligand>
</feature>
<dbReference type="SMART" id="SM00830">
    <property type="entry name" value="CM_2"/>
    <property type="match status" value="1"/>
</dbReference>
<evidence type="ECO:0000313" key="5">
    <source>
        <dbReference type="EMBL" id="API58203.1"/>
    </source>
</evidence>
<dbReference type="EC" id="5.4.99.5" evidence="1"/>
<dbReference type="PROSITE" id="PS51168">
    <property type="entry name" value="CHORISMATE_MUT_2"/>
    <property type="match status" value="1"/>
</dbReference>
<dbReference type="InterPro" id="IPR008241">
    <property type="entry name" value="Isochorismate_pyruvate-lyase"/>
</dbReference>
<dbReference type="SUPFAM" id="SSF48600">
    <property type="entry name" value="Chorismate mutase II"/>
    <property type="match status" value="1"/>
</dbReference>
<feature type="binding site" evidence="3">
    <location>
        <position position="94"/>
    </location>
    <ligand>
        <name>substrate</name>
    </ligand>
</feature>
<dbReference type="RefSeq" id="WP_072595779.1">
    <property type="nucleotide sequence ID" value="NZ_CP018221.1"/>
</dbReference>
<dbReference type="InterPro" id="IPR002701">
    <property type="entry name" value="CM_II_prokaryot"/>
</dbReference>
<dbReference type="PANTHER" id="PTHR38041:SF1">
    <property type="entry name" value="CHORISMATE MUTASE"/>
    <property type="match status" value="1"/>
</dbReference>